<dbReference type="PROSITE" id="PS51194">
    <property type="entry name" value="HELICASE_CTER"/>
    <property type="match status" value="1"/>
</dbReference>
<feature type="coiled-coil region" evidence="12">
    <location>
        <begin position="286"/>
        <end position="337"/>
    </location>
</feature>
<dbReference type="InterPro" id="IPR036388">
    <property type="entry name" value="WH-like_DNA-bd_sf"/>
</dbReference>
<comment type="similarity">
    <text evidence="2">Belongs to the helicase family. RecQ subfamily.</text>
</comment>
<dbReference type="InterPro" id="IPR032284">
    <property type="entry name" value="RecQ_Zn-bd"/>
</dbReference>
<dbReference type="GO" id="GO:0003677">
    <property type="term" value="F:DNA binding"/>
    <property type="evidence" value="ECO:0007669"/>
    <property type="project" value="UniProtKB-KW"/>
</dbReference>
<dbReference type="FunFam" id="3.40.50.300:FF:000296">
    <property type="entry name" value="ATP-dependent DNA helicase RecQ"/>
    <property type="match status" value="1"/>
</dbReference>
<dbReference type="Gene3D" id="3.40.50.300">
    <property type="entry name" value="P-loop containing nucleotide triphosphate hydrolases"/>
    <property type="match status" value="2"/>
</dbReference>
<keyword evidence="12" id="KW-0175">Coiled coil</keyword>
<evidence type="ECO:0000256" key="2">
    <source>
        <dbReference type="ARBA" id="ARBA00005446"/>
    </source>
</evidence>
<feature type="compositionally biased region" description="Low complexity" evidence="13">
    <location>
        <begin position="1743"/>
        <end position="1753"/>
    </location>
</feature>
<feature type="region of interest" description="Disordered" evidence="13">
    <location>
        <begin position="1249"/>
        <end position="1342"/>
    </location>
</feature>
<feature type="region of interest" description="Disordered" evidence="13">
    <location>
        <begin position="1106"/>
        <end position="1158"/>
    </location>
</feature>
<feature type="compositionally biased region" description="Polar residues" evidence="13">
    <location>
        <begin position="1324"/>
        <end position="1336"/>
    </location>
</feature>
<keyword evidence="17" id="KW-1185">Reference proteome</keyword>
<evidence type="ECO:0000259" key="15">
    <source>
        <dbReference type="PROSITE" id="PS51194"/>
    </source>
</evidence>
<feature type="compositionally biased region" description="Polar residues" evidence="13">
    <location>
        <begin position="1713"/>
        <end position="1730"/>
    </location>
</feature>
<dbReference type="GO" id="GO:0005634">
    <property type="term" value="C:nucleus"/>
    <property type="evidence" value="ECO:0007669"/>
    <property type="project" value="UniProtKB-SubCell"/>
</dbReference>
<feature type="compositionally biased region" description="Basic and acidic residues" evidence="13">
    <location>
        <begin position="1106"/>
        <end position="1115"/>
    </location>
</feature>
<feature type="compositionally biased region" description="Acidic residues" evidence="13">
    <location>
        <begin position="1216"/>
        <end position="1229"/>
    </location>
</feature>
<evidence type="ECO:0000259" key="14">
    <source>
        <dbReference type="PROSITE" id="PS51192"/>
    </source>
</evidence>
<dbReference type="Gene3D" id="1.10.10.10">
    <property type="entry name" value="Winged helix-like DNA-binding domain superfamily/Winged helix DNA-binding domain"/>
    <property type="match status" value="1"/>
</dbReference>
<feature type="region of interest" description="Disordered" evidence="13">
    <location>
        <begin position="143"/>
        <end position="208"/>
    </location>
</feature>
<evidence type="ECO:0000256" key="8">
    <source>
        <dbReference type="ARBA" id="ARBA00023235"/>
    </source>
</evidence>
<protein>
    <recommendedName>
        <fullName evidence="11">DNA 3'-5' helicase</fullName>
        <ecNumber evidence="11">5.6.2.4</ecNumber>
    </recommendedName>
</protein>
<dbReference type="FunFam" id="1.10.10.10:FF:000958">
    <property type="entry name" value="ATP-dependent DEAD/H DNA helicase recQ, putative"/>
    <property type="match status" value="1"/>
</dbReference>
<dbReference type="Pfam" id="PF00271">
    <property type="entry name" value="Helicase_C"/>
    <property type="match status" value="1"/>
</dbReference>
<feature type="region of interest" description="Disordered" evidence="13">
    <location>
        <begin position="1713"/>
        <end position="1756"/>
    </location>
</feature>
<feature type="region of interest" description="Disordered" evidence="13">
    <location>
        <begin position="1"/>
        <end position="45"/>
    </location>
</feature>
<dbReference type="EC" id="5.6.2.4" evidence="11"/>
<evidence type="ECO:0000313" key="17">
    <source>
        <dbReference type="Proteomes" id="UP000674179"/>
    </source>
</evidence>
<gene>
    <name evidence="16" type="ORF">CUR178_05004</name>
</gene>
<dbReference type="GO" id="GO:0005737">
    <property type="term" value="C:cytoplasm"/>
    <property type="evidence" value="ECO:0007669"/>
    <property type="project" value="TreeGrafter"/>
</dbReference>
<dbReference type="OrthoDB" id="10261556at2759"/>
<dbReference type="GO" id="GO:0043138">
    <property type="term" value="F:3'-5' DNA helicase activity"/>
    <property type="evidence" value="ECO:0007669"/>
    <property type="project" value="UniProtKB-EC"/>
</dbReference>
<organism evidence="16 17">
    <name type="scientific">Leishmania enriettii</name>
    <dbReference type="NCBI Taxonomy" id="5663"/>
    <lineage>
        <taxon>Eukaryota</taxon>
        <taxon>Discoba</taxon>
        <taxon>Euglenozoa</taxon>
        <taxon>Kinetoplastea</taxon>
        <taxon>Metakinetoplastina</taxon>
        <taxon>Trypanosomatida</taxon>
        <taxon>Trypanosomatidae</taxon>
        <taxon>Leishmaniinae</taxon>
        <taxon>Leishmania</taxon>
    </lineage>
</organism>
<feature type="compositionally biased region" description="Polar residues" evidence="13">
    <location>
        <begin position="1285"/>
        <end position="1295"/>
    </location>
</feature>
<dbReference type="CDD" id="cd18794">
    <property type="entry name" value="SF2_C_RecQ"/>
    <property type="match status" value="1"/>
</dbReference>
<evidence type="ECO:0000256" key="6">
    <source>
        <dbReference type="ARBA" id="ARBA00022840"/>
    </source>
</evidence>
<dbReference type="KEGG" id="lenr:94172209"/>
<feature type="compositionally biased region" description="Low complexity" evidence="13">
    <location>
        <begin position="143"/>
        <end position="174"/>
    </location>
</feature>
<dbReference type="InterPro" id="IPR001650">
    <property type="entry name" value="Helicase_C-like"/>
</dbReference>
<dbReference type="SUPFAM" id="SSF52540">
    <property type="entry name" value="P-loop containing nucleoside triphosphate hydrolases"/>
    <property type="match status" value="1"/>
</dbReference>
<dbReference type="SMART" id="SM00490">
    <property type="entry name" value="HELICc"/>
    <property type="match status" value="1"/>
</dbReference>
<dbReference type="GO" id="GO:0005524">
    <property type="term" value="F:ATP binding"/>
    <property type="evidence" value="ECO:0007669"/>
    <property type="project" value="UniProtKB-KW"/>
</dbReference>
<feature type="compositionally biased region" description="Polar residues" evidence="13">
    <location>
        <begin position="1249"/>
        <end position="1268"/>
    </location>
</feature>
<dbReference type="GO" id="GO:0005694">
    <property type="term" value="C:chromosome"/>
    <property type="evidence" value="ECO:0007669"/>
    <property type="project" value="TreeGrafter"/>
</dbReference>
<dbReference type="CDD" id="cd17920">
    <property type="entry name" value="DEXHc_RecQ"/>
    <property type="match status" value="1"/>
</dbReference>
<proteinExistence type="inferred from homology"/>
<comment type="subcellular location">
    <subcellularLocation>
        <location evidence="1">Nucleus</location>
    </subcellularLocation>
</comment>
<feature type="domain" description="Helicase ATP-binding" evidence="14">
    <location>
        <begin position="569"/>
        <end position="746"/>
    </location>
</feature>
<dbReference type="Gene3D" id="1.10.150.80">
    <property type="entry name" value="HRDC domain"/>
    <property type="match status" value="1"/>
</dbReference>
<keyword evidence="6" id="KW-0067">ATP-binding</keyword>
<keyword evidence="3" id="KW-0547">Nucleotide-binding</keyword>
<evidence type="ECO:0000256" key="1">
    <source>
        <dbReference type="ARBA" id="ARBA00004123"/>
    </source>
</evidence>
<evidence type="ECO:0000256" key="9">
    <source>
        <dbReference type="ARBA" id="ARBA00023242"/>
    </source>
</evidence>
<evidence type="ECO:0000256" key="3">
    <source>
        <dbReference type="ARBA" id="ARBA00022741"/>
    </source>
</evidence>
<dbReference type="InterPro" id="IPR014001">
    <property type="entry name" value="Helicase_ATP-bd"/>
</dbReference>
<comment type="caution">
    <text evidence="16">The sequence shown here is derived from an EMBL/GenBank/DDBJ whole genome shotgun (WGS) entry which is preliminary data.</text>
</comment>
<dbReference type="Proteomes" id="UP000674179">
    <property type="component" value="Chromosome 24"/>
</dbReference>
<dbReference type="PANTHER" id="PTHR13710">
    <property type="entry name" value="DNA HELICASE RECQ FAMILY MEMBER"/>
    <property type="match status" value="1"/>
</dbReference>
<dbReference type="PANTHER" id="PTHR13710:SF153">
    <property type="entry name" value="RECQ-LIKE DNA HELICASE BLM"/>
    <property type="match status" value="1"/>
</dbReference>
<dbReference type="GeneID" id="94172209"/>
<feature type="compositionally biased region" description="Low complexity" evidence="13">
    <location>
        <begin position="33"/>
        <end position="45"/>
    </location>
</feature>
<dbReference type="SMART" id="SM00487">
    <property type="entry name" value="DEXDc"/>
    <property type="match status" value="1"/>
</dbReference>
<keyword evidence="7" id="KW-0238">DNA-binding</keyword>
<comment type="catalytic activity">
    <reaction evidence="10">
        <text>Couples ATP hydrolysis with the unwinding of duplex DNA by translocating in the 3'-5' direction.</text>
        <dbReference type="EC" id="5.6.2.4"/>
    </reaction>
</comment>
<feature type="compositionally biased region" description="Polar residues" evidence="13">
    <location>
        <begin position="1"/>
        <end position="19"/>
    </location>
</feature>
<keyword evidence="8" id="KW-0413">Isomerase</keyword>
<dbReference type="GO" id="GO:0000724">
    <property type="term" value="P:double-strand break repair via homologous recombination"/>
    <property type="evidence" value="ECO:0007669"/>
    <property type="project" value="TreeGrafter"/>
</dbReference>
<evidence type="ECO:0000313" key="16">
    <source>
        <dbReference type="EMBL" id="KAG5478289.1"/>
    </source>
</evidence>
<dbReference type="Pfam" id="PF16124">
    <property type="entry name" value="RecQ_Zn_bind"/>
    <property type="match status" value="1"/>
</dbReference>
<evidence type="ECO:0000256" key="11">
    <source>
        <dbReference type="ARBA" id="ARBA00034808"/>
    </source>
</evidence>
<dbReference type="FunFam" id="1.10.150.80:FF:000026">
    <property type="entry name" value="ATP-dependent DEAD/H DNA helicase recQ, putative"/>
    <property type="match status" value="1"/>
</dbReference>
<sequence length="2054" mass="214579">MPTSAPQSSEVVSTGTAGSARNDGHRGCSGSSTTPAAPAAPVTQPYHTNKSEWISALVSAVQRGLKGGVESSANGNSGGGDSSEWKQTSPHLGAAQSVAVRAVRDTAPPLAEYQAVYQYHSLHHSGLDSVPPPVRLYSALTGSSCGSPNSGSGSTDNNNTSAASYAPPAQPSMSHATPDVGGSSFPRKSLPHSPAPAPRTSHRTTTTWSSSVAATAAPFFVSSVYSPDSAQLAGSSTAGCADPAVSSLVLPTVPSPLASSDGRSVLAPTSTSAPAARYMAPSPLTLHDVKAEMRLVAKQLREAQRHRDDLLLLEDEEHDASDELRGLDVRIAELEQRFALFRASQAALLNRPTPASTPPSVSSMASSLVGSPHATSVMSLAGEGYSSAAAQGSRGVQGPGIGSTAGVSGRTASGDYRDPLMQGTLQSPWPAPPTSGTATAAGVTGAPPPGGWTTALTQYNVNRSGVDGCAPLLADAWGTDANTGSTGVGNAEYSISSARKGFSWEAYEQQANPEALSRDALSRTAHVELPVNPTHQYGGECFPWSSELRRMMREVFGLHDYRFCQLEIMNACMDGCDVFVLLPTGGGKSLCYQLPALMPNPAQVTVVVSPLISLIQDQVYALIANDIPAMALTGQTNDSARRSLFQEWASGHVVHTLVYVTPEYFGRSDHFVGTLQGLADRGLLCRFVIDEAHCVSQWGHDFRPDYRKLSVLKRQFPRTPITALTATATDLVQQDVIKTLGLRNAIIFKGSFNRANLKYSVQHVQGKQVIPVVEDLVLHRFSPSSCGIVYCLSRKDCEEMAAALVRRGIKASYYHSEADAKNERQERWTRDELQVICATIAFGMGINKPDVRYVVHAAMPKSIEGYYQESGRAGRDGLPSECVLLSTTTDRQRQERLIHGSKDWRASLTSLHRMLAYTLNDVDCRRRQQLDHFGEQVDVHFCLMQRAAGGGGAAPTLPPSSAASVPAATQLCDNCASKLAEGWAVKEVNVNNILLDLYAILLRLGAMTSKQLIGVYRGSVSEMGRAVEMRMRVKGTPAEYRSGARQSKVLLDRTLLEGMRIGLFEERLDAINDFAVCAFVELGGTPAAQQLHRDIRAGHRVVTVRLRGEKARSGKGDTSLGAAAGAPRETSSPHDAAATAALAREGGGKRRGAVPSSVADAASKDDIPLFALFDGARGRAAADSVSGTRASEAGHGGKKRKIKTAKGRPGGGYVLDEADGGTNDDGEAVSSIEDDSALSNSLAGFINDESSSGSFATPSCISSTTTPQRDGGGEAAAASGCRQRALSTAGSQDGAVSTLLEDTQGRTRAPLPPRKRTRVDATDQRSAMTRRGTSGLANAAAPASSVPAARLERLKLLLQEAMDRLVQTLVSQSVGCRSYNVMPKSTILRLTETLAIPYWGSVGDLIDLEGMGKNKVKRYGADILRVYRHFRRAHIGDVEELSEAEVAELKDIKTAVRPRNRLTRANVSAGELIVENDAEEDRGGAGAGDGVPSPNAPVFTGGVTSEATTLTGRATHHQAQRPMLLDPLTPEKARASVASSAGTPSQPLRDGGSGVAVSGTPGDQPRQRRTTFTFSSATAAAPMAVPISAGCTSASARLSLQRGKGGCVGAAPQLPPCNATAAVSGVTGSYDHLTCDPLVAYAPGNAGVSAAPKVAAASTLHELHPPLPPPMPQFSAPLFPEPPTWQAPATSTGAAGVPLGTRASLLLSQSDTAGSNPNRLCPSVPSSASATALPGGVGLAMGQRPRPQTPQQPSRMMAQAELFHAVTAGSPSLADTLRGGSHAGVAHAADSSELLIGSTPAPTQEHQRPHPCLVNDDSAPQALDGSGVETDEVQQGGSGVVLLGSDGLTQGPSIPLTSTPCGLGDFSASNLTHSNGEAALAATAACGHNAPPPQPPAAKDMHSVEYLMSLCNDARLRTPLSGLSCGLATDGGVGPFRPAMPTSALTAASSVGATTANDCHTMSRPLYYHTPSAEGVLGRGSMLFSTGAEELISSPERLLLQVSTAVPASVPGLEKLYPERQPKPSTRENGAAAGGDSGTARERREVFTIDDDSE</sequence>
<feature type="region of interest" description="Disordered" evidence="13">
    <location>
        <begin position="1473"/>
        <end position="1569"/>
    </location>
</feature>
<feature type="compositionally biased region" description="Polar residues" evidence="13">
    <location>
        <begin position="1502"/>
        <end position="1512"/>
    </location>
</feature>
<feature type="region of interest" description="Disordered" evidence="13">
    <location>
        <begin position="68"/>
        <end position="93"/>
    </location>
</feature>
<feature type="compositionally biased region" description="Basic residues" evidence="13">
    <location>
        <begin position="1196"/>
        <end position="1206"/>
    </location>
</feature>
<evidence type="ECO:0000256" key="7">
    <source>
        <dbReference type="ARBA" id="ARBA00023125"/>
    </source>
</evidence>
<dbReference type="InterPro" id="IPR011545">
    <property type="entry name" value="DEAD/DEAH_box_helicase_dom"/>
</dbReference>
<dbReference type="NCBIfam" id="TIGR00614">
    <property type="entry name" value="recQ_fam"/>
    <property type="match status" value="1"/>
</dbReference>
<feature type="compositionally biased region" description="Basic and acidic residues" evidence="13">
    <location>
        <begin position="2016"/>
        <end position="2026"/>
    </location>
</feature>
<evidence type="ECO:0000256" key="13">
    <source>
        <dbReference type="SAM" id="MobiDB-lite"/>
    </source>
</evidence>
<dbReference type="InterPro" id="IPR044876">
    <property type="entry name" value="HRDC_dom_sf"/>
</dbReference>
<feature type="region of interest" description="Disordered" evidence="13">
    <location>
        <begin position="1181"/>
        <end position="1229"/>
    </location>
</feature>
<dbReference type="GO" id="GO:0016787">
    <property type="term" value="F:hydrolase activity"/>
    <property type="evidence" value="ECO:0007669"/>
    <property type="project" value="UniProtKB-KW"/>
</dbReference>
<feature type="domain" description="Helicase C-terminal" evidence="15">
    <location>
        <begin position="765"/>
        <end position="923"/>
    </location>
</feature>
<dbReference type="GO" id="GO:0009378">
    <property type="term" value="F:four-way junction helicase activity"/>
    <property type="evidence" value="ECO:0007669"/>
    <property type="project" value="TreeGrafter"/>
</dbReference>
<evidence type="ECO:0000256" key="10">
    <source>
        <dbReference type="ARBA" id="ARBA00034617"/>
    </source>
</evidence>
<keyword evidence="5" id="KW-0347">Helicase</keyword>
<evidence type="ECO:0000256" key="4">
    <source>
        <dbReference type="ARBA" id="ARBA00022801"/>
    </source>
</evidence>
<feature type="compositionally biased region" description="Polar residues" evidence="13">
    <location>
        <begin position="1537"/>
        <end position="1546"/>
    </location>
</feature>
<dbReference type="PROSITE" id="PS51192">
    <property type="entry name" value="HELICASE_ATP_BIND_1"/>
    <property type="match status" value="1"/>
</dbReference>
<dbReference type="RefSeq" id="XP_067692754.1">
    <property type="nucleotide sequence ID" value="XM_067836699.1"/>
</dbReference>
<accession>A0A836GQP2</accession>
<evidence type="ECO:0000256" key="5">
    <source>
        <dbReference type="ARBA" id="ARBA00022806"/>
    </source>
</evidence>
<name>A0A836GQP2_LEIEN</name>
<feature type="region of interest" description="Disordered" evidence="13">
    <location>
        <begin position="389"/>
        <end position="415"/>
    </location>
</feature>
<dbReference type="EMBL" id="JAFHKP010000024">
    <property type="protein sequence ID" value="KAG5478289.1"/>
    <property type="molecule type" value="Genomic_DNA"/>
</dbReference>
<keyword evidence="9" id="KW-0539">Nucleus</keyword>
<dbReference type="InterPro" id="IPR004589">
    <property type="entry name" value="DNA_helicase_ATP-dep_RecQ"/>
</dbReference>
<feature type="region of interest" description="Disordered" evidence="13">
    <location>
        <begin position="2011"/>
        <end position="2054"/>
    </location>
</feature>
<evidence type="ECO:0000256" key="12">
    <source>
        <dbReference type="SAM" id="Coils"/>
    </source>
</evidence>
<keyword evidence="4" id="KW-0378">Hydrolase</keyword>
<dbReference type="Pfam" id="PF00270">
    <property type="entry name" value="DEAD"/>
    <property type="match status" value="1"/>
</dbReference>
<dbReference type="InterPro" id="IPR027417">
    <property type="entry name" value="P-loop_NTPase"/>
</dbReference>
<reference evidence="16 17" key="1">
    <citation type="submission" date="2021-02" db="EMBL/GenBank/DDBJ databases">
        <title>Leishmania (Mundinia) enrietti genome sequencing and assembly.</title>
        <authorList>
            <person name="Almutairi H."/>
            <person name="Gatherer D."/>
        </authorList>
    </citation>
    <scope>NUCLEOTIDE SEQUENCE [LARGE SCALE GENOMIC DNA]</scope>
    <source>
        <strain evidence="16">CUR178</strain>
    </source>
</reference>